<dbReference type="InterPro" id="IPR050160">
    <property type="entry name" value="MHC/Immunoglobulin"/>
</dbReference>
<evidence type="ECO:0000256" key="3">
    <source>
        <dbReference type="ARBA" id="ARBA00022859"/>
    </source>
</evidence>
<keyword evidence="2 10" id="KW-0812">Transmembrane</keyword>
<feature type="chain" id="PRO_5027072981" evidence="11">
    <location>
        <begin position="28"/>
        <end position="268"/>
    </location>
</feature>
<dbReference type="InterPro" id="IPR007110">
    <property type="entry name" value="Ig-like_dom"/>
</dbReference>
<dbReference type="PANTHER" id="PTHR19944">
    <property type="entry name" value="MHC CLASS II-RELATED"/>
    <property type="match status" value="1"/>
</dbReference>
<dbReference type="GO" id="GO:0042613">
    <property type="term" value="C:MHC class II protein complex"/>
    <property type="evidence" value="ECO:0007669"/>
    <property type="project" value="UniProtKB-KW"/>
</dbReference>
<dbReference type="InterPro" id="IPR014745">
    <property type="entry name" value="MHC_II_a/b_N"/>
</dbReference>
<evidence type="ECO:0000313" key="13">
    <source>
        <dbReference type="EMBL" id="QKN22568.1"/>
    </source>
</evidence>
<keyword evidence="8" id="KW-0325">Glycoprotein</keyword>
<evidence type="ECO:0000256" key="10">
    <source>
        <dbReference type="SAM" id="Phobius"/>
    </source>
</evidence>
<keyword evidence="9" id="KW-0491">MHC II</keyword>
<dbReference type="EMBL" id="MN514013">
    <property type="protein sequence ID" value="QKN22568.1"/>
    <property type="molecule type" value="mRNA"/>
</dbReference>
<evidence type="ECO:0000256" key="2">
    <source>
        <dbReference type="ARBA" id="ARBA00022692"/>
    </source>
</evidence>
<dbReference type="AlphaFoldDB" id="A0A6M9U047"/>
<dbReference type="InterPro" id="IPR011162">
    <property type="entry name" value="MHC_I/II-like_Ag-recog"/>
</dbReference>
<keyword evidence="4 10" id="KW-1133">Transmembrane helix</keyword>
<feature type="signal peptide" evidence="11">
    <location>
        <begin position="1"/>
        <end position="27"/>
    </location>
</feature>
<dbReference type="Pfam" id="PF07654">
    <property type="entry name" value="C1-set"/>
    <property type="match status" value="1"/>
</dbReference>
<keyword evidence="7" id="KW-1015">Disulfide bond</keyword>
<dbReference type="FunFam" id="3.10.320.10:FF:000001">
    <property type="entry name" value="HLA class II histocompatibility antigen, DRB1-1 beta chain"/>
    <property type="match status" value="1"/>
</dbReference>
<evidence type="ECO:0000259" key="12">
    <source>
        <dbReference type="PROSITE" id="PS50835"/>
    </source>
</evidence>
<sequence length="268" mass="30497">MVRPSLPRGALMAMLALLGSCAPLCRASPDDFVLQNKGECHLVNGSQRVRYLDRYIYNRQQVVHFDSDVGYFVADMEAGEPSAKQWNSDPAILERERAEVEGFCRHNYEIFEGFMEQRRLKPLVRVSVSKTEDPKKPHQLTCNVNGFYPYDITVHWFKNGQQDPGVVSSELLYNGDWTGQIMVILETDIQKGDRFVCVVEHASLATPYHAEWKLETSESARSKMMTGVVGFVLGGIFFTVGLIIYLKNKKGSRQFISYQPEEVDIMNN</sequence>
<proteinExistence type="evidence at transcript level"/>
<dbReference type="InterPro" id="IPR013783">
    <property type="entry name" value="Ig-like_fold"/>
</dbReference>
<feature type="domain" description="Ig-like" evidence="12">
    <location>
        <begin position="122"/>
        <end position="226"/>
    </location>
</feature>
<evidence type="ECO:0000256" key="11">
    <source>
        <dbReference type="SAM" id="SignalP"/>
    </source>
</evidence>
<dbReference type="SMART" id="SM00407">
    <property type="entry name" value="IGc1"/>
    <property type="match status" value="1"/>
</dbReference>
<accession>A0A6M9U047</accession>
<dbReference type="InterPro" id="IPR003597">
    <property type="entry name" value="Ig_C1-set"/>
</dbReference>
<evidence type="ECO:0000256" key="8">
    <source>
        <dbReference type="ARBA" id="ARBA00023180"/>
    </source>
</evidence>
<dbReference type="Pfam" id="PF00969">
    <property type="entry name" value="MHC_II_beta"/>
    <property type="match status" value="1"/>
</dbReference>
<keyword evidence="11" id="KW-0732">Signal</keyword>
<keyword evidence="6 10" id="KW-0472">Membrane</keyword>
<comment type="subcellular location">
    <subcellularLocation>
        <location evidence="1">Membrane</location>
        <topology evidence="1">Single-pass type I membrane protein</topology>
    </subcellularLocation>
</comment>
<reference evidence="13" key="1">
    <citation type="submission" date="2019-09" db="EMBL/GenBank/DDBJ databases">
        <authorList>
            <person name="Dudek K."/>
        </authorList>
    </citation>
    <scope>NUCLEOTIDE SEQUENCE</scope>
</reference>
<keyword evidence="3" id="KW-0391">Immunity</keyword>
<evidence type="ECO:0000256" key="1">
    <source>
        <dbReference type="ARBA" id="ARBA00004479"/>
    </source>
</evidence>
<name>A0A6M9U047_LISVU</name>
<dbReference type="GO" id="GO:0002504">
    <property type="term" value="P:antigen processing and presentation of peptide or polysaccharide antigen via MHC class II"/>
    <property type="evidence" value="ECO:0007669"/>
    <property type="project" value="UniProtKB-KW"/>
</dbReference>
<dbReference type="SMART" id="SM00921">
    <property type="entry name" value="MHC_II_beta"/>
    <property type="match status" value="1"/>
</dbReference>
<evidence type="ECO:0000256" key="7">
    <source>
        <dbReference type="ARBA" id="ARBA00023157"/>
    </source>
</evidence>
<dbReference type="PROSITE" id="PS51257">
    <property type="entry name" value="PROKAR_LIPOPROTEIN"/>
    <property type="match status" value="1"/>
</dbReference>
<organism evidence="13">
    <name type="scientific">Lissotriton vulgaris</name>
    <name type="common">Smooth newt</name>
    <name type="synonym">Triturus vulgaris</name>
    <dbReference type="NCBI Taxonomy" id="8324"/>
    <lineage>
        <taxon>Eukaryota</taxon>
        <taxon>Metazoa</taxon>
        <taxon>Chordata</taxon>
        <taxon>Craniata</taxon>
        <taxon>Vertebrata</taxon>
        <taxon>Euteleostomi</taxon>
        <taxon>Amphibia</taxon>
        <taxon>Batrachia</taxon>
        <taxon>Caudata</taxon>
        <taxon>Salamandroidea</taxon>
        <taxon>Salamandridae</taxon>
        <taxon>Pleurodelinae</taxon>
        <taxon>Lissotriton</taxon>
    </lineage>
</organism>
<evidence type="ECO:0000256" key="4">
    <source>
        <dbReference type="ARBA" id="ARBA00022989"/>
    </source>
</evidence>
<protein>
    <submittedName>
        <fullName evidence="13">MHC class II beta chain</fullName>
    </submittedName>
</protein>
<evidence type="ECO:0000256" key="9">
    <source>
        <dbReference type="ARBA" id="ARBA00023182"/>
    </source>
</evidence>
<gene>
    <name evidence="13" type="primary">Limv-DNB</name>
</gene>
<dbReference type="InterPro" id="IPR003006">
    <property type="entry name" value="Ig/MHC_CS"/>
</dbReference>
<feature type="transmembrane region" description="Helical" evidence="10">
    <location>
        <begin position="224"/>
        <end position="246"/>
    </location>
</feature>
<dbReference type="PROSITE" id="PS50835">
    <property type="entry name" value="IG_LIKE"/>
    <property type="match status" value="1"/>
</dbReference>
<evidence type="ECO:0000256" key="6">
    <source>
        <dbReference type="ARBA" id="ARBA00023136"/>
    </source>
</evidence>
<dbReference type="PANTHER" id="PTHR19944:SF99">
    <property type="entry name" value="HLA CLASS II HISTOCOMPATIBILITY ANTIGEN, DRB1 BETA CHAIN"/>
    <property type="match status" value="1"/>
</dbReference>
<keyword evidence="5" id="KW-1064">Adaptive immunity</keyword>
<dbReference type="InterPro" id="IPR036179">
    <property type="entry name" value="Ig-like_dom_sf"/>
</dbReference>
<dbReference type="Gene3D" id="3.10.320.10">
    <property type="entry name" value="Class II Histocompatibility Antigen, M Beta Chain, Chain B, domain 1"/>
    <property type="match status" value="1"/>
</dbReference>
<dbReference type="InterPro" id="IPR000353">
    <property type="entry name" value="MHC_II_b_N"/>
</dbReference>
<dbReference type="SUPFAM" id="SSF48726">
    <property type="entry name" value="Immunoglobulin"/>
    <property type="match status" value="1"/>
</dbReference>
<dbReference type="Gene3D" id="2.60.40.10">
    <property type="entry name" value="Immunoglobulins"/>
    <property type="match status" value="1"/>
</dbReference>
<dbReference type="PROSITE" id="PS00290">
    <property type="entry name" value="IG_MHC"/>
    <property type="match status" value="1"/>
</dbReference>
<evidence type="ECO:0000256" key="5">
    <source>
        <dbReference type="ARBA" id="ARBA00023130"/>
    </source>
</evidence>
<dbReference type="GO" id="GO:0002250">
    <property type="term" value="P:adaptive immune response"/>
    <property type="evidence" value="ECO:0007669"/>
    <property type="project" value="UniProtKB-KW"/>
</dbReference>
<dbReference type="SUPFAM" id="SSF54452">
    <property type="entry name" value="MHC antigen-recognition domain"/>
    <property type="match status" value="1"/>
</dbReference>